<evidence type="ECO:0000256" key="5">
    <source>
        <dbReference type="SAM" id="MobiDB-lite"/>
    </source>
</evidence>
<dbReference type="InterPro" id="IPR053175">
    <property type="entry name" value="DHMBA_Reg_Transcription_Factor"/>
</dbReference>
<dbReference type="SUPFAM" id="SSF57701">
    <property type="entry name" value="Zn2/Cys6 DNA-binding domain"/>
    <property type="match status" value="1"/>
</dbReference>
<dbReference type="GO" id="GO:0003677">
    <property type="term" value="F:DNA binding"/>
    <property type="evidence" value="ECO:0007669"/>
    <property type="project" value="UniProtKB-KW"/>
</dbReference>
<comment type="caution">
    <text evidence="7">The sequence shown here is derived from an EMBL/GenBank/DDBJ whole genome shotgun (WGS) entry which is preliminary data.</text>
</comment>
<proteinExistence type="predicted"/>
<dbReference type="Pfam" id="PF00172">
    <property type="entry name" value="Zn_clus"/>
    <property type="match status" value="1"/>
</dbReference>
<dbReference type="Gene3D" id="4.10.240.10">
    <property type="entry name" value="Zn(2)-C6 fungal-type DNA-binding domain"/>
    <property type="match status" value="1"/>
</dbReference>
<dbReference type="Proteomes" id="UP001148299">
    <property type="component" value="Unassembled WGS sequence"/>
</dbReference>
<feature type="domain" description="Zn(2)-C6 fungal-type" evidence="6">
    <location>
        <begin position="4"/>
        <end position="32"/>
    </location>
</feature>
<evidence type="ECO:0000313" key="8">
    <source>
        <dbReference type="Proteomes" id="UP001148299"/>
    </source>
</evidence>
<dbReference type="InterPro" id="IPR021858">
    <property type="entry name" value="Fun_TF"/>
</dbReference>
<dbReference type="Pfam" id="PF11951">
    <property type="entry name" value="Fungal_trans_2"/>
    <property type="match status" value="1"/>
</dbReference>
<evidence type="ECO:0000313" key="7">
    <source>
        <dbReference type="EMBL" id="KAJ5341100.1"/>
    </source>
</evidence>
<keyword evidence="4" id="KW-0539">Nucleus</keyword>
<dbReference type="PROSITE" id="PS00463">
    <property type="entry name" value="ZN2_CY6_FUNGAL_1"/>
    <property type="match status" value="1"/>
</dbReference>
<reference evidence="7" key="1">
    <citation type="submission" date="2022-12" db="EMBL/GenBank/DDBJ databases">
        <authorList>
            <person name="Petersen C."/>
        </authorList>
    </citation>
    <scope>NUCLEOTIDE SEQUENCE</scope>
    <source>
        <strain evidence="7">IBT 35675</strain>
    </source>
</reference>
<feature type="compositionally biased region" description="Low complexity" evidence="5">
    <location>
        <begin position="93"/>
        <end position="104"/>
    </location>
</feature>
<dbReference type="SMART" id="SM00066">
    <property type="entry name" value="GAL4"/>
    <property type="match status" value="1"/>
</dbReference>
<organism evidence="7 8">
    <name type="scientific">Penicillium brevicompactum</name>
    <dbReference type="NCBI Taxonomy" id="5074"/>
    <lineage>
        <taxon>Eukaryota</taxon>
        <taxon>Fungi</taxon>
        <taxon>Dikarya</taxon>
        <taxon>Ascomycota</taxon>
        <taxon>Pezizomycotina</taxon>
        <taxon>Eurotiomycetes</taxon>
        <taxon>Eurotiomycetidae</taxon>
        <taxon>Eurotiales</taxon>
        <taxon>Aspergillaceae</taxon>
        <taxon>Penicillium</taxon>
    </lineage>
</organism>
<dbReference type="AlphaFoldDB" id="A0A9W9QNF8"/>
<gene>
    <name evidence="7" type="ORF">N7541_010224</name>
</gene>
<evidence type="ECO:0000259" key="6">
    <source>
        <dbReference type="PROSITE" id="PS50048"/>
    </source>
</evidence>
<dbReference type="PANTHER" id="PTHR38791:SF11">
    <property type="entry name" value="ZN(II)2CYS6 TRANSCRIPTION FACTOR (EUROFUNG)"/>
    <property type="match status" value="1"/>
</dbReference>
<reference evidence="7" key="2">
    <citation type="journal article" date="2023" name="IMA Fungus">
        <title>Comparative genomic study of the Penicillium genus elucidates a diverse pangenome and 15 lateral gene transfer events.</title>
        <authorList>
            <person name="Petersen C."/>
            <person name="Sorensen T."/>
            <person name="Nielsen M.R."/>
            <person name="Sondergaard T.E."/>
            <person name="Sorensen J.L."/>
            <person name="Fitzpatrick D.A."/>
            <person name="Frisvad J.C."/>
            <person name="Nielsen K.L."/>
        </authorList>
    </citation>
    <scope>NUCLEOTIDE SEQUENCE</scope>
    <source>
        <strain evidence="7">IBT 35675</strain>
    </source>
</reference>
<evidence type="ECO:0000256" key="3">
    <source>
        <dbReference type="ARBA" id="ARBA00023163"/>
    </source>
</evidence>
<keyword evidence="2" id="KW-0238">DNA-binding</keyword>
<sequence>MTQGCYTCRRRRIICDNGQPTCRKCRDAGKECLGYQKPLVWVKGGVASRGKMMGRSFDDAEKSSSKPKRQQTTEKPDPEPTSSGFGFFSIAESQSPSDADSHSSGTQPSPETDAWTFEADNTILGAEFEQLGFNAIEEQDTAIVHVPRGAPPAEYTPTPWGLVDPLLKDLSQFSRYYIHHYNQYMVNDFALYSQHKNPFRDLTALVNHSPVLAHSITALGALHYSLLSESDSSLLPWSSGNLATADSNLSVEEIEDIVAPAGSRKPSSQAYRHFLEFKQRALRQLSTDLRSPEMQKDGRTIAAIVLLAFLDIIESGSGAWSTHIEGAKKLLKNRPENGMGQGILDDLDAFALDGCLIMEIMGSTLARPGALSKPFYSSSMGPSILKRLEENSWVGCPAYLLEVIFFIHSLWYPDPEAAAAKPQPTGLPTSIQPGQPFTLEAFASLLQGIRNFDPISWSQNMQDVFFIPDLTYRLALATSYQDAVYLYTSRVLSRSREGFSPPWTDVGMPTDHRLITTNLITQICLVPASDPHFKCLIWPTFIAGAECLPSQRALILEKLGSLYEAIMSVNVRNAAWVLRLMWQKQDLKRREQQGEESFPDDTAGADYNNNEDDLAFDWIDELDHSRLDWLFI</sequence>
<dbReference type="InterPro" id="IPR036864">
    <property type="entry name" value="Zn2-C6_fun-type_DNA-bd_sf"/>
</dbReference>
<keyword evidence="8" id="KW-1185">Reference proteome</keyword>
<dbReference type="EMBL" id="JAPZBR010000008">
    <property type="protein sequence ID" value="KAJ5341100.1"/>
    <property type="molecule type" value="Genomic_DNA"/>
</dbReference>
<dbReference type="InterPro" id="IPR001138">
    <property type="entry name" value="Zn2Cys6_DnaBD"/>
</dbReference>
<evidence type="ECO:0000256" key="1">
    <source>
        <dbReference type="ARBA" id="ARBA00023015"/>
    </source>
</evidence>
<protein>
    <recommendedName>
        <fullName evidence="6">Zn(2)-C6 fungal-type domain-containing protein</fullName>
    </recommendedName>
</protein>
<accession>A0A9W9QNF8</accession>
<dbReference type="PROSITE" id="PS50048">
    <property type="entry name" value="ZN2_CY6_FUNGAL_2"/>
    <property type="match status" value="1"/>
</dbReference>
<dbReference type="GO" id="GO:0000981">
    <property type="term" value="F:DNA-binding transcription factor activity, RNA polymerase II-specific"/>
    <property type="evidence" value="ECO:0007669"/>
    <property type="project" value="InterPro"/>
</dbReference>
<keyword evidence="3" id="KW-0804">Transcription</keyword>
<keyword evidence="1" id="KW-0805">Transcription regulation</keyword>
<dbReference type="PANTHER" id="PTHR38791">
    <property type="entry name" value="ZN(II)2CYS6 TRANSCRIPTION FACTOR (EUROFUNG)-RELATED-RELATED"/>
    <property type="match status" value="1"/>
</dbReference>
<evidence type="ECO:0000256" key="2">
    <source>
        <dbReference type="ARBA" id="ARBA00023125"/>
    </source>
</evidence>
<evidence type="ECO:0000256" key="4">
    <source>
        <dbReference type="ARBA" id="ARBA00023242"/>
    </source>
</evidence>
<dbReference type="GO" id="GO:0008270">
    <property type="term" value="F:zinc ion binding"/>
    <property type="evidence" value="ECO:0007669"/>
    <property type="project" value="InterPro"/>
</dbReference>
<feature type="region of interest" description="Disordered" evidence="5">
    <location>
        <begin position="52"/>
        <end position="113"/>
    </location>
</feature>
<dbReference type="CDD" id="cd00067">
    <property type="entry name" value="GAL4"/>
    <property type="match status" value="1"/>
</dbReference>
<name>A0A9W9QNF8_PENBR</name>